<feature type="transmembrane region" description="Helical" evidence="1">
    <location>
        <begin position="150"/>
        <end position="169"/>
    </location>
</feature>
<dbReference type="OrthoDB" id="5106504at2759"/>
<protein>
    <submittedName>
        <fullName evidence="2">Uncharacterized protein</fullName>
    </submittedName>
</protein>
<accession>A0A9N9Y5L7</accession>
<sequence length="175" mass="20174">MNDAIAFSKPLRDFKLRFSSIQRIHNIRQKIEHASLILTNTLQTVTTIQAHEELMGADLQIAKYARNEFITELSNIENDLRNFQTTVQKLLALSMDVRLIYDNILKFNQQEQAQETSVKLAQLAEVTVIEARNNSYLADRVYQDSRTMRIGTVIAIFYLPMSVVLHYIGPVQFRG</sequence>
<evidence type="ECO:0000313" key="2">
    <source>
        <dbReference type="EMBL" id="CAG9998452.1"/>
    </source>
</evidence>
<evidence type="ECO:0000313" key="3">
    <source>
        <dbReference type="Proteomes" id="UP000754883"/>
    </source>
</evidence>
<dbReference type="EMBL" id="CABFNO020001547">
    <property type="protein sequence ID" value="CAG9998452.1"/>
    <property type="molecule type" value="Genomic_DNA"/>
</dbReference>
<reference evidence="2" key="1">
    <citation type="submission" date="2021-10" db="EMBL/GenBank/DDBJ databases">
        <authorList>
            <person name="Piombo E."/>
        </authorList>
    </citation>
    <scope>NUCLEOTIDE SEQUENCE</scope>
</reference>
<name>A0A9N9Y5L7_9HYPO</name>
<evidence type="ECO:0000256" key="1">
    <source>
        <dbReference type="SAM" id="Phobius"/>
    </source>
</evidence>
<keyword evidence="1" id="KW-0812">Transmembrane</keyword>
<keyword evidence="1" id="KW-0472">Membrane</keyword>
<gene>
    <name evidence="2" type="ORF">CBYS24578_00015172</name>
</gene>
<comment type="caution">
    <text evidence="2">The sequence shown here is derived from an EMBL/GenBank/DDBJ whole genome shotgun (WGS) entry which is preliminary data.</text>
</comment>
<dbReference type="Proteomes" id="UP000754883">
    <property type="component" value="Unassembled WGS sequence"/>
</dbReference>
<proteinExistence type="predicted"/>
<keyword evidence="3" id="KW-1185">Reference proteome</keyword>
<dbReference type="AlphaFoldDB" id="A0A9N9Y5L7"/>
<keyword evidence="1" id="KW-1133">Transmembrane helix</keyword>
<organism evidence="2 3">
    <name type="scientific">Clonostachys byssicola</name>
    <dbReference type="NCBI Taxonomy" id="160290"/>
    <lineage>
        <taxon>Eukaryota</taxon>
        <taxon>Fungi</taxon>
        <taxon>Dikarya</taxon>
        <taxon>Ascomycota</taxon>
        <taxon>Pezizomycotina</taxon>
        <taxon>Sordariomycetes</taxon>
        <taxon>Hypocreomycetidae</taxon>
        <taxon>Hypocreales</taxon>
        <taxon>Bionectriaceae</taxon>
        <taxon>Clonostachys</taxon>
    </lineage>
</organism>